<reference evidence="9" key="1">
    <citation type="submission" date="2019-08" db="EMBL/GenBank/DDBJ databases">
        <authorList>
            <person name="Kucharzyk K."/>
            <person name="Murdoch R.W."/>
            <person name="Higgins S."/>
            <person name="Loffler F."/>
        </authorList>
    </citation>
    <scope>NUCLEOTIDE SEQUENCE</scope>
</reference>
<dbReference type="PANTHER" id="PTHR43757">
    <property type="entry name" value="AMINOMETHYLTRANSFERASE"/>
    <property type="match status" value="1"/>
</dbReference>
<evidence type="ECO:0000259" key="7">
    <source>
        <dbReference type="Pfam" id="PF01571"/>
    </source>
</evidence>
<dbReference type="FunFam" id="4.10.1250.10:FF:000001">
    <property type="entry name" value="Aminomethyltransferase"/>
    <property type="match status" value="1"/>
</dbReference>
<dbReference type="GO" id="GO:0004047">
    <property type="term" value="F:aminomethyltransferase activity"/>
    <property type="evidence" value="ECO:0007669"/>
    <property type="project" value="UniProtKB-EC"/>
</dbReference>
<dbReference type="GO" id="GO:0005829">
    <property type="term" value="C:cytosol"/>
    <property type="evidence" value="ECO:0007669"/>
    <property type="project" value="TreeGrafter"/>
</dbReference>
<feature type="domain" description="GCVT N-terminal" evidence="7">
    <location>
        <begin position="15"/>
        <end position="265"/>
    </location>
</feature>
<dbReference type="SUPFAM" id="SSF103025">
    <property type="entry name" value="Folate-binding domain"/>
    <property type="match status" value="1"/>
</dbReference>
<proteinExistence type="inferred from homology"/>
<dbReference type="GO" id="GO:0006546">
    <property type="term" value="P:glycine catabolic process"/>
    <property type="evidence" value="ECO:0007669"/>
    <property type="project" value="InterPro"/>
</dbReference>
<dbReference type="InterPro" id="IPR013977">
    <property type="entry name" value="GcvT_C"/>
</dbReference>
<keyword evidence="9" id="KW-0489">Methyltransferase</keyword>
<keyword evidence="4 9" id="KW-0808">Transferase</keyword>
<dbReference type="Gene3D" id="4.10.1250.10">
    <property type="entry name" value="Aminomethyltransferase fragment"/>
    <property type="match status" value="1"/>
</dbReference>
<dbReference type="EC" id="2.1.2.10" evidence="2"/>
<evidence type="ECO:0000256" key="6">
    <source>
        <dbReference type="ARBA" id="ARBA00047665"/>
    </source>
</evidence>
<evidence type="ECO:0000313" key="9">
    <source>
        <dbReference type="EMBL" id="MPM34978.1"/>
    </source>
</evidence>
<dbReference type="SUPFAM" id="SSF101790">
    <property type="entry name" value="Aminomethyltransferase beta-barrel domain"/>
    <property type="match status" value="1"/>
</dbReference>
<keyword evidence="3" id="KW-0032">Aminotransferase</keyword>
<dbReference type="InterPro" id="IPR028896">
    <property type="entry name" value="GcvT/YgfZ/DmdA"/>
</dbReference>
<dbReference type="AlphaFoldDB" id="A0A644Z3W8"/>
<dbReference type="FunFam" id="3.30.70.1400:FF:000001">
    <property type="entry name" value="Aminomethyltransferase"/>
    <property type="match status" value="1"/>
</dbReference>
<dbReference type="Pfam" id="PF08669">
    <property type="entry name" value="GCV_T_C"/>
    <property type="match status" value="1"/>
</dbReference>
<gene>
    <name evidence="9" type="primary">gcvT_19</name>
    <name evidence="9" type="ORF">SDC9_81568</name>
</gene>
<dbReference type="InterPro" id="IPR006223">
    <property type="entry name" value="GcvT"/>
</dbReference>
<organism evidence="9">
    <name type="scientific">bioreactor metagenome</name>
    <dbReference type="NCBI Taxonomy" id="1076179"/>
    <lineage>
        <taxon>unclassified sequences</taxon>
        <taxon>metagenomes</taxon>
        <taxon>ecological metagenomes</taxon>
    </lineage>
</organism>
<accession>A0A644Z3W8</accession>
<evidence type="ECO:0000256" key="5">
    <source>
        <dbReference type="ARBA" id="ARBA00031395"/>
    </source>
</evidence>
<dbReference type="NCBIfam" id="TIGR00528">
    <property type="entry name" value="gcvT"/>
    <property type="match status" value="1"/>
</dbReference>
<dbReference type="EMBL" id="VSSQ01007142">
    <property type="protein sequence ID" value="MPM34978.1"/>
    <property type="molecule type" value="Genomic_DNA"/>
</dbReference>
<protein>
    <recommendedName>
        <fullName evidence="2">aminomethyltransferase</fullName>
        <ecNumber evidence="2">2.1.2.10</ecNumber>
    </recommendedName>
    <alternativeName>
        <fullName evidence="5">Glycine cleavage system T protein</fullName>
    </alternativeName>
</protein>
<evidence type="ECO:0000259" key="8">
    <source>
        <dbReference type="Pfam" id="PF08669"/>
    </source>
</evidence>
<dbReference type="GO" id="GO:0005960">
    <property type="term" value="C:glycine cleavage complex"/>
    <property type="evidence" value="ECO:0007669"/>
    <property type="project" value="InterPro"/>
</dbReference>
<comment type="similarity">
    <text evidence="1">Belongs to the GcvT family.</text>
</comment>
<dbReference type="PANTHER" id="PTHR43757:SF2">
    <property type="entry name" value="AMINOMETHYLTRANSFERASE, MITOCHONDRIAL"/>
    <property type="match status" value="1"/>
</dbReference>
<dbReference type="HAMAP" id="MF_00259">
    <property type="entry name" value="GcvT"/>
    <property type="match status" value="1"/>
</dbReference>
<evidence type="ECO:0000256" key="2">
    <source>
        <dbReference type="ARBA" id="ARBA00012616"/>
    </source>
</evidence>
<dbReference type="PIRSF" id="PIRSF006487">
    <property type="entry name" value="GcvT"/>
    <property type="match status" value="1"/>
</dbReference>
<sequence length="373" mass="41342">MKRTPLYECYSTYPNVKLIDFGGWELPVQFETGILAEHEAVRTRAGLFDVSHMGECMISGEEAASYLDYLCTNTIGDMQVGQCRYTMMCYPDGTVVDDLLIYRRTDISFLVVMNASNTEKDLAWIMHDNPKADSCPPVIDLSASTVQLALQGPLSVQILSTLVSDCDQIKSFTFRSQCEVGEVMALISRTGYTGEDGFELYCASDDGPLLWNTLLEAGKAFGLIPCGLGSRDTLRMEAKLPLYGHEISDTITPLEANLGVFVKLEEKDFCGKGALLLQQQNGIPRTLRGIEMLDKAVPRSGYPVYLGEKQIGFVTSGNKSPSLGIFCAYVLIERDSAQKFGDVLEVEVHGQRKRAKLVRTPFYKRGMPIKEGR</sequence>
<dbReference type="InterPro" id="IPR022903">
    <property type="entry name" value="GcvT_bac"/>
</dbReference>
<dbReference type="InterPro" id="IPR029043">
    <property type="entry name" value="GcvT/YgfZ_C"/>
</dbReference>
<dbReference type="NCBIfam" id="NF001567">
    <property type="entry name" value="PRK00389.1"/>
    <property type="match status" value="1"/>
</dbReference>
<evidence type="ECO:0000256" key="3">
    <source>
        <dbReference type="ARBA" id="ARBA00022576"/>
    </source>
</evidence>
<feature type="domain" description="Aminomethyltransferase C-terminal" evidence="8">
    <location>
        <begin position="285"/>
        <end position="364"/>
    </location>
</feature>
<dbReference type="InterPro" id="IPR027266">
    <property type="entry name" value="TrmE/GcvT-like"/>
</dbReference>
<evidence type="ECO:0000256" key="4">
    <source>
        <dbReference type="ARBA" id="ARBA00022679"/>
    </source>
</evidence>
<dbReference type="Gene3D" id="2.40.30.110">
    <property type="entry name" value="Aminomethyltransferase beta-barrel domains"/>
    <property type="match status" value="1"/>
</dbReference>
<dbReference type="GO" id="GO:0008168">
    <property type="term" value="F:methyltransferase activity"/>
    <property type="evidence" value="ECO:0007669"/>
    <property type="project" value="UniProtKB-KW"/>
</dbReference>
<comment type="caution">
    <text evidence="9">The sequence shown here is derived from an EMBL/GenBank/DDBJ whole genome shotgun (WGS) entry which is preliminary data.</text>
</comment>
<dbReference type="GO" id="GO:0032259">
    <property type="term" value="P:methylation"/>
    <property type="evidence" value="ECO:0007669"/>
    <property type="project" value="UniProtKB-KW"/>
</dbReference>
<name>A0A644Z3W8_9ZZZZ</name>
<dbReference type="Pfam" id="PF01571">
    <property type="entry name" value="GCV_T"/>
    <property type="match status" value="1"/>
</dbReference>
<evidence type="ECO:0000256" key="1">
    <source>
        <dbReference type="ARBA" id="ARBA00008609"/>
    </source>
</evidence>
<comment type="catalytic activity">
    <reaction evidence="6">
        <text>N(6)-[(R)-S(8)-aminomethyldihydrolipoyl]-L-lysyl-[protein] + (6S)-5,6,7,8-tetrahydrofolate = N(6)-[(R)-dihydrolipoyl]-L-lysyl-[protein] + (6R)-5,10-methylene-5,6,7,8-tetrahydrofolate + NH4(+)</text>
        <dbReference type="Rhea" id="RHEA:16945"/>
        <dbReference type="Rhea" id="RHEA-COMP:10475"/>
        <dbReference type="Rhea" id="RHEA-COMP:10492"/>
        <dbReference type="ChEBI" id="CHEBI:15636"/>
        <dbReference type="ChEBI" id="CHEBI:28938"/>
        <dbReference type="ChEBI" id="CHEBI:57453"/>
        <dbReference type="ChEBI" id="CHEBI:83100"/>
        <dbReference type="ChEBI" id="CHEBI:83143"/>
        <dbReference type="EC" id="2.1.2.10"/>
    </reaction>
</comment>
<dbReference type="Gene3D" id="3.30.1360.120">
    <property type="entry name" value="Probable tRNA modification gtpase trme, domain 1"/>
    <property type="match status" value="1"/>
</dbReference>
<dbReference type="InterPro" id="IPR006222">
    <property type="entry name" value="GCVT_N"/>
</dbReference>
<dbReference type="GO" id="GO:0008483">
    <property type="term" value="F:transaminase activity"/>
    <property type="evidence" value="ECO:0007669"/>
    <property type="project" value="UniProtKB-KW"/>
</dbReference>
<dbReference type="Gene3D" id="3.30.70.1400">
    <property type="entry name" value="Aminomethyltransferase beta-barrel domains"/>
    <property type="match status" value="1"/>
</dbReference>